<feature type="chain" id="PRO_5042159608" evidence="1">
    <location>
        <begin position="27"/>
        <end position="283"/>
    </location>
</feature>
<accession>A0AAE0FP93</accession>
<name>A0AAE0FP93_9CHLO</name>
<keyword evidence="1" id="KW-0732">Signal</keyword>
<comment type="caution">
    <text evidence="2">The sequence shown here is derived from an EMBL/GenBank/DDBJ whole genome shotgun (WGS) entry which is preliminary data.</text>
</comment>
<dbReference type="Proteomes" id="UP001190700">
    <property type="component" value="Unassembled WGS sequence"/>
</dbReference>
<organism evidence="2 3">
    <name type="scientific">Cymbomonas tetramitiformis</name>
    <dbReference type="NCBI Taxonomy" id="36881"/>
    <lineage>
        <taxon>Eukaryota</taxon>
        <taxon>Viridiplantae</taxon>
        <taxon>Chlorophyta</taxon>
        <taxon>Pyramimonadophyceae</taxon>
        <taxon>Pyramimonadales</taxon>
        <taxon>Pyramimonadaceae</taxon>
        <taxon>Cymbomonas</taxon>
    </lineage>
</organism>
<gene>
    <name evidence="2" type="ORF">CYMTET_27747</name>
</gene>
<evidence type="ECO:0000313" key="2">
    <source>
        <dbReference type="EMBL" id="KAK3263444.1"/>
    </source>
</evidence>
<protein>
    <submittedName>
        <fullName evidence="2">Uncharacterized protein</fullName>
    </submittedName>
</protein>
<reference evidence="2 3" key="1">
    <citation type="journal article" date="2015" name="Genome Biol. Evol.">
        <title>Comparative Genomics of a Bacterivorous Green Alga Reveals Evolutionary Causalities and Consequences of Phago-Mixotrophic Mode of Nutrition.</title>
        <authorList>
            <person name="Burns J.A."/>
            <person name="Paasch A."/>
            <person name="Narechania A."/>
            <person name="Kim E."/>
        </authorList>
    </citation>
    <scope>NUCLEOTIDE SEQUENCE [LARGE SCALE GENOMIC DNA]</scope>
    <source>
        <strain evidence="2 3">PLY_AMNH</strain>
    </source>
</reference>
<sequence>MSRAYSAAHFAAILTLTHIFSTSVEAACTPVTVRSHTGSKAHKIKWSIKDSAEVEVLTSTTMENFETYVSEACMEGSYTITLTGKGWGDGSIDVQTSSCALYHAGNHKSKAKGSFSTTSCPSNAHGICPDGKAAVVVTSTPGSEALENSWSLQNIGGSKLDGSGISSEVTKYEWESGATYTAYTCVTAGSSFQLQLTSSTGNGWPSGSVAVKTLDGQVLASGPDGEAFSSQIVGPFRSVAAEEVQKGIKDYPNLESSNSGCARNGGDGCKRAFDGITNALYCG</sequence>
<dbReference type="AlphaFoldDB" id="A0AAE0FP93"/>
<keyword evidence="3" id="KW-1185">Reference proteome</keyword>
<evidence type="ECO:0000313" key="3">
    <source>
        <dbReference type="Proteomes" id="UP001190700"/>
    </source>
</evidence>
<feature type="signal peptide" evidence="1">
    <location>
        <begin position="1"/>
        <end position="26"/>
    </location>
</feature>
<proteinExistence type="predicted"/>
<dbReference type="EMBL" id="LGRX02015443">
    <property type="protein sequence ID" value="KAK3263444.1"/>
    <property type="molecule type" value="Genomic_DNA"/>
</dbReference>
<evidence type="ECO:0000256" key="1">
    <source>
        <dbReference type="SAM" id="SignalP"/>
    </source>
</evidence>